<dbReference type="InterPro" id="IPR034660">
    <property type="entry name" value="DinB/YfiT-like"/>
</dbReference>
<accession>A0A974NNN8</accession>
<dbReference type="Gene3D" id="1.20.120.450">
    <property type="entry name" value="dinb family like domain"/>
    <property type="match status" value="1"/>
</dbReference>
<dbReference type="AlphaFoldDB" id="A0A974NNN8"/>
<dbReference type="InterPro" id="IPR007061">
    <property type="entry name" value="MST-like"/>
</dbReference>
<evidence type="ECO:0000313" key="2">
    <source>
        <dbReference type="Proteomes" id="UP000595254"/>
    </source>
</evidence>
<dbReference type="SUPFAM" id="SSF109854">
    <property type="entry name" value="DinB/YfiT-like putative metalloenzymes"/>
    <property type="match status" value="1"/>
</dbReference>
<gene>
    <name evidence="1" type="ORF">I6J18_05390</name>
</gene>
<dbReference type="Proteomes" id="UP000595254">
    <property type="component" value="Chromosome"/>
</dbReference>
<sequence length="178" mass="21011">MIDYRIITKDNFTDRIGELVSMLEHTREITLNEISSLRQNELDYIGNDTSNSIGALLLHIASIEFVHQIIAFENRDLGEHEQLKWGTALELGDNAKASIKDQSLDYYLKELNLVRENTLIQLKSKTDSWLYEENQWENGIPYNNYYLWFHVMEDEINHRGQIRTIKKNFPTTDYLKLK</sequence>
<organism evidence="1 2">
    <name type="scientific">Peribacillus psychrosaccharolyticus</name>
    <name type="common">Bacillus psychrosaccharolyticus</name>
    <dbReference type="NCBI Taxonomy" id="1407"/>
    <lineage>
        <taxon>Bacteria</taxon>
        <taxon>Bacillati</taxon>
        <taxon>Bacillota</taxon>
        <taxon>Bacilli</taxon>
        <taxon>Bacillales</taxon>
        <taxon>Bacillaceae</taxon>
        <taxon>Peribacillus</taxon>
    </lineage>
</organism>
<dbReference type="KEGG" id="ppsr:I6J18_05390"/>
<proteinExistence type="predicted"/>
<keyword evidence="2" id="KW-1185">Reference proteome</keyword>
<dbReference type="RefSeq" id="WP_051387369.1">
    <property type="nucleotide sequence ID" value="NZ_CP068053.1"/>
</dbReference>
<name>A0A974NNN8_PERPY</name>
<dbReference type="Pfam" id="PF04978">
    <property type="entry name" value="MST"/>
    <property type="match status" value="1"/>
</dbReference>
<reference evidence="1 2" key="1">
    <citation type="submission" date="2021-01" db="EMBL/GenBank/DDBJ databases">
        <title>FDA dAtabase for Regulatory Grade micrObial Sequences (FDA-ARGOS): Supporting development and validation of Infectious Disease Dx tests.</title>
        <authorList>
            <person name="Nelson B."/>
            <person name="Plummer A."/>
            <person name="Tallon L."/>
            <person name="Sadzewicz L."/>
            <person name="Zhao X."/>
            <person name="Boylan J."/>
            <person name="Ott S."/>
            <person name="Bowen H."/>
            <person name="Vavikolanu K."/>
            <person name="Mehta A."/>
            <person name="Aluvathingal J."/>
            <person name="Nadendla S."/>
            <person name="Myers T."/>
            <person name="Yan Y."/>
            <person name="Sichtig H."/>
        </authorList>
    </citation>
    <scope>NUCLEOTIDE SEQUENCE [LARGE SCALE GENOMIC DNA]</scope>
    <source>
        <strain evidence="1 2">FDAARGOS_1161</strain>
    </source>
</reference>
<dbReference type="EMBL" id="CP068053">
    <property type="protein sequence ID" value="QQT01311.1"/>
    <property type="molecule type" value="Genomic_DNA"/>
</dbReference>
<protein>
    <submittedName>
        <fullName evidence="1">DUF664 domain-containing protein</fullName>
    </submittedName>
</protein>
<evidence type="ECO:0000313" key="1">
    <source>
        <dbReference type="EMBL" id="QQT01311.1"/>
    </source>
</evidence>